<comment type="caution">
    <text evidence="1">The sequence shown here is derived from an EMBL/GenBank/DDBJ whole genome shotgun (WGS) entry which is preliminary data.</text>
</comment>
<sequence>MRQKLGELVAHISVTGLGAKHLHVRRKLRQKLAAGTAGGTPVFAVGIDGYAAKAALSLAYSLAAGSALGT</sequence>
<name>J9FWW7_9ZZZZ</name>
<accession>J9FWW7</accession>
<proteinExistence type="predicted"/>
<protein>
    <submittedName>
        <fullName evidence="1">Uncharacterized protein</fullName>
    </submittedName>
</protein>
<dbReference type="AlphaFoldDB" id="J9FWW7"/>
<evidence type="ECO:0000313" key="1">
    <source>
        <dbReference type="EMBL" id="EJW94052.1"/>
    </source>
</evidence>
<dbReference type="EMBL" id="AMCI01006601">
    <property type="protein sequence ID" value="EJW94052.1"/>
    <property type="molecule type" value="Genomic_DNA"/>
</dbReference>
<gene>
    <name evidence="1" type="ORF">EVA_17841</name>
</gene>
<feature type="non-terminal residue" evidence="1">
    <location>
        <position position="70"/>
    </location>
</feature>
<reference evidence="1" key="1">
    <citation type="journal article" date="2012" name="PLoS ONE">
        <title>Gene sets for utilization of primary and secondary nutrition supplies in the distal gut of endangered iberian lynx.</title>
        <authorList>
            <person name="Alcaide M."/>
            <person name="Messina E."/>
            <person name="Richter M."/>
            <person name="Bargiela R."/>
            <person name="Peplies J."/>
            <person name="Huws S.A."/>
            <person name="Newbold C.J."/>
            <person name="Golyshin P.N."/>
            <person name="Simon M.A."/>
            <person name="Lopez G."/>
            <person name="Yakimov M.M."/>
            <person name="Ferrer M."/>
        </authorList>
    </citation>
    <scope>NUCLEOTIDE SEQUENCE</scope>
</reference>
<organism evidence="1">
    <name type="scientific">gut metagenome</name>
    <dbReference type="NCBI Taxonomy" id="749906"/>
    <lineage>
        <taxon>unclassified sequences</taxon>
        <taxon>metagenomes</taxon>
        <taxon>organismal metagenomes</taxon>
    </lineage>
</organism>